<dbReference type="PANTHER" id="PTHR12526">
    <property type="entry name" value="GLYCOSYLTRANSFERASE"/>
    <property type="match status" value="1"/>
</dbReference>
<dbReference type="SUPFAM" id="SSF53756">
    <property type="entry name" value="UDP-Glycosyltransferase/glycogen phosphorylase"/>
    <property type="match status" value="1"/>
</dbReference>
<feature type="domain" description="Glycosyl transferase family 1" evidence="1">
    <location>
        <begin position="229"/>
        <end position="386"/>
    </location>
</feature>
<reference evidence="2" key="1">
    <citation type="submission" date="2024-07" db="EMBL/GenBank/DDBJ databases">
        <title>Complete genome sequence of Prevotella sp. YM-2024 GTC17259.</title>
        <authorList>
            <person name="Hayashi M."/>
            <person name="Muto Y."/>
            <person name="Tanaka K."/>
            <person name="Niwa H."/>
        </authorList>
    </citation>
    <scope>NUCLEOTIDE SEQUENCE</scope>
    <source>
        <strain evidence="2">GTC17259</strain>
    </source>
</reference>
<dbReference type="Gene3D" id="3.40.50.2000">
    <property type="entry name" value="Glycogen Phosphorylase B"/>
    <property type="match status" value="2"/>
</dbReference>
<accession>A0AB33J993</accession>
<dbReference type="InterPro" id="IPR001296">
    <property type="entry name" value="Glyco_trans_1"/>
</dbReference>
<sequence length="420" mass="48386">MRVLWFEITIPGRYRNDGAPIAGWQDSLENIVRGCKDIELSIAFDATDITDAKEKDVDGVHYYPLVAHDNIIDKKFRNGCDAWNRANKIIPLAVKLIEQLKPDIIQIFGSEWEFGQVARYTDVPVVLHMQGCIAPYNNALYPPGYSINDEILFAGLNLKRLFWIWKHSNYNKSRAELEKSNFKAVRYYMGRTEWDKQLVELFHSDARYFFCSEALRPSFIENAQIWQPKTNKKIRLITTGCDSHWKGMDTLLKTAHVLKQYGFDFEWLVAGKMGQQKMIERKEHLRFKDNNVKILGFTKADKLTEYLLSSDIYVHTAYIDNSPNSICEAQYLGLPIISTFVGGIPSLFEDRKGGVFLPANASENMAFEIMSLSKDKKRQQQYSIYNMKTARERHAPANILHDLLACYRAIIENTGRDAAI</sequence>
<name>A0AB33J993_9BACT</name>
<dbReference type="Pfam" id="PF00534">
    <property type="entry name" value="Glycos_transf_1"/>
    <property type="match status" value="1"/>
</dbReference>
<dbReference type="GO" id="GO:0016757">
    <property type="term" value="F:glycosyltransferase activity"/>
    <property type="evidence" value="ECO:0007669"/>
    <property type="project" value="InterPro"/>
</dbReference>
<dbReference type="AlphaFoldDB" id="A0AB33J993"/>
<organism evidence="2">
    <name type="scientific">Prevotella sp. GTC17259</name>
    <dbReference type="NCBI Taxonomy" id="3236795"/>
    <lineage>
        <taxon>Bacteria</taxon>
        <taxon>Pseudomonadati</taxon>
        <taxon>Bacteroidota</taxon>
        <taxon>Bacteroidia</taxon>
        <taxon>Bacteroidales</taxon>
        <taxon>Prevotellaceae</taxon>
        <taxon>Prevotella</taxon>
    </lineage>
</organism>
<protein>
    <recommendedName>
        <fullName evidence="1">Glycosyl transferase family 1 domain-containing protein</fullName>
    </recommendedName>
</protein>
<gene>
    <name evidence="2" type="ORF">GTC17259_19480</name>
</gene>
<proteinExistence type="predicted"/>
<evidence type="ECO:0000313" key="2">
    <source>
        <dbReference type="EMBL" id="BFO76898.1"/>
    </source>
</evidence>
<dbReference type="EMBL" id="AP035787">
    <property type="protein sequence ID" value="BFO76898.1"/>
    <property type="molecule type" value="Genomic_DNA"/>
</dbReference>
<evidence type="ECO:0000259" key="1">
    <source>
        <dbReference type="Pfam" id="PF00534"/>
    </source>
</evidence>
<dbReference type="CDD" id="cd03801">
    <property type="entry name" value="GT4_PimA-like"/>
    <property type="match status" value="1"/>
</dbReference>